<dbReference type="Proteomes" id="UP001611263">
    <property type="component" value="Unassembled WGS sequence"/>
</dbReference>
<keyword evidence="7" id="KW-0811">Translocation</keyword>
<organism evidence="12 13">
    <name type="scientific">Nocardia carnea</name>
    <dbReference type="NCBI Taxonomy" id="37328"/>
    <lineage>
        <taxon>Bacteria</taxon>
        <taxon>Bacillati</taxon>
        <taxon>Actinomycetota</taxon>
        <taxon>Actinomycetes</taxon>
        <taxon>Mycobacteriales</taxon>
        <taxon>Nocardiaceae</taxon>
        <taxon>Nocardia</taxon>
    </lineage>
</organism>
<evidence type="ECO:0000256" key="6">
    <source>
        <dbReference type="ARBA" id="ARBA00022927"/>
    </source>
</evidence>
<dbReference type="InterPro" id="IPR011115">
    <property type="entry name" value="SecA_DEAD"/>
</dbReference>
<dbReference type="SMART" id="SM00957">
    <property type="entry name" value="SecA_DEAD"/>
    <property type="match status" value="1"/>
</dbReference>
<evidence type="ECO:0000256" key="2">
    <source>
        <dbReference type="ARBA" id="ARBA00011963"/>
    </source>
</evidence>
<dbReference type="GeneID" id="93509109"/>
<protein>
    <recommendedName>
        <fullName evidence="8">UDP-N-acetylglucosamine kinase</fullName>
        <ecNumber evidence="2">2.7.1.176</ecNumber>
    </recommendedName>
    <alternativeName>
        <fullName evidence="8">UDP-N-acetylglucosamine kinase</fullName>
    </alternativeName>
</protein>
<evidence type="ECO:0000256" key="7">
    <source>
        <dbReference type="ARBA" id="ARBA00023010"/>
    </source>
</evidence>
<feature type="region of interest" description="Disordered" evidence="10">
    <location>
        <begin position="1441"/>
        <end position="1489"/>
    </location>
</feature>
<evidence type="ECO:0000256" key="4">
    <source>
        <dbReference type="ARBA" id="ARBA00022741"/>
    </source>
</evidence>
<feature type="domain" description="SecA family profile" evidence="11">
    <location>
        <begin position="721"/>
        <end position="1347"/>
    </location>
</feature>
<dbReference type="InterPro" id="IPR010488">
    <property type="entry name" value="Zeta_toxin_domain"/>
</dbReference>
<comment type="similarity">
    <text evidence="1">Belongs to the zeta toxin family.</text>
</comment>
<sequence length="5316" mass="570547">MFDSTLLNPVVALRDAFDGLPDFVRLPIEMVVFGGMLPTTDISQMRWMAEELRTDAAALGEYAEDVKSMLAQEHSIGRFGDGFRDALDQQQDGAGSLREQAAALADQADAAANEAEKHLCVMFVFAIDLAVRLVGMLMAASASGPAGAMAAAPAAQASLLAGRARVTAMRAAWKQAYERIAADTAARMPKVGPGRFAVVGAVQAAGLTAGVDAGVQGLQVAAGHRDPLLMGADGTNPTGIDLRSIGLAGFAGVAGAAGGMLAARYVPTVFPAVGSSPMLTGLVHGTAGAVSGLGATALVAGWPEHYTEILGALVNGGFSGSMFARAGMQGPGGTPQAVDGSGGFVHPDAGTAWDGGPSVARGISQQARAEWAGAEAAWSSGERAGATVPDSVVSAGGRSGVPAEPSAGMTASAAAGSAPGSEPGYAERAESAGRSDQPAAGRPEFASAAAQPSESVPGAAERAEPVAAHGPSGPEAVADRMWVSPDVGGTEPGAVAEQPNPAAVTAGPESVAGRVESSGAAVGADAAGAGGRPETTGAPGRPATAMPAGRIDAPALDGAQRNPVGGRIPGEATRTVSAAGETAPPPRGTDTAANRPHASTAAASTSTSTELASAGPAAEAGDRPVPQGAAGGAEAGRNGTGTDAAGFRSSGDGRATSAQAETDGGGNKRATAGGENTSGERVGGAAAPVETTGEPGVSGDRAVPGESDASGHRAPAAEAESTGASDGRVPEGPTSRERAEEILADFHARSAEHLPANLRLSKLSDEAVAAGLFHGDERDSLIAGMEIIRRQTVSEQIPGGMVVRHTQLEGALELAAGRPVEMLPGQGKTLMFMLHSMRQAVSEGSVLLVTTADGLAHREFTAYRRVLEPFGIDVVRADQESGFGHKPGRPSIVVATGETVGHLCNSGQQAPPRSVVIDEMDAVVDRGEKTFIRSESQSEAAAQPTAQEVFDAHDFLAGALAKGQLSHEDFGLKRLVEEVDIELPDGSFEIGADYWYDGQASLTSAGVEKVRALPGGQRWLQDMGRSRLEMAAAAEFTTRNKTHYVMDQGKIVLIDQGEHGLQRNPKTSSETRWSAEEGKAGLAQAVEAKEIRAAETIGMSAEQHGIVVRADTDSARSITAAEIYGTDRFFDHVTGASGTLADLGGVLKTVYHLDPPHRVDPYTPSRLVEGAPEVHENTRAKLHGLAESAHAMWDGGQGRFQEILCHRNDLVEKQVNALVRAGVPREAIEAVDATRIAKWGAEWETRLQNVFDAAGAQGKILVINRQGQRGVDISPSDEVLAQGGMHVWMTEVPEQSYIYEQGKNRTARNGAPGSTQAFMSPQDGIIRNAMHLSGVRETVVSYEQAVGAHRANPTRETHHAVVESADALASRVPGLQERAHHQQTAQFLLRYAPISEPEALLEAVTPWHPDNADIAGPDTLADRSTRLAGLLGVPPSALAAAAASTPENGAIPGDDSYTEGTPAGSTDIVGADRGSAPVTDTARDTGAATDETTRIAETRTAEEADPLRELLRRAAVPPAAVEALHQYIDATAPGRAVRYGLLTDEQALEHLTVRRAQLAAALGWDAVDIEGAEGLRQVGNAAAAAQRELARALTAAADPGPSSERDPGPSTDVSPALAEVSTAMARDILGEALMGEAAGSAANRQYDQETEVAIVRADRTVPSAEVVEGAAHYLATTALLDLVTEIHRRSPNNCVDNGVTGMRVLFPDKADHFTMPPGGLALRGRDWATTRQSFRNGAPQEARSLDDAVASLKRRPGGAQVLVYRWKNSEGRSTDAENHLVVLVNDSTDPARPNLKAVDLAASPDGDYTNDFGPEHLADRRALLNRAVPLATWQREQERYLGRLPAADRRFWTINFDTAGELVPTSLPGTAAMTERPDVSPGQDRPVDETPAPVTEARTPQQPARPPGSRIDASNSVRGAEPAHVGARPSEDAVVAPADPATTARRSPPADTGISAGADAGEPNWRVRRLRDELELTRYLYHKEETKQAARAMIVRMREVLTVLHPDATEDQIERAFLAPERVLDGMVPRSVSLDELLADGNLRQLMQALYNPIVRRGDLVPEFAGTEYTVPMLYAGLARLMNERGKQQSWEGRARDLGLDDIALKEVRDRITGGDPQRDVGEGELKDIVNQAHDAPDLDDIVAERTWSSAEEREFGLRQQVRRGITVQDWALLGMPLSRWEIQAIPGELVALRKSRLDPRRELRRDEHGLVREDILEDLLRFEDQLRSGSGITDAVGPVRFVIAAYAYDDNGRRMRDESGDAVVTDVFVYRDAGVVDAETALALDPGEFAVPLPWGTGSSTVTFDKEGRLFRELAVEQGIPLLAGISGSAARLASAFRWLRPVDVDPVDFAGAILAKLSPIHHSMYEQLRGMQLTGLRLPLVDEAVSRARYGAVNEMFAALSEQFDRPPLHHAPDIAPVTLPDDGDTPRVMTERDNAGPSGGALYEPGGGDAGSSGWIGSRPSDSGGLVPPRPHTSLIDAAADHGARQLDPPPELIGRRRSRQAPVTDTASELSGRTLTPWSRPRLGGDRSPGTTLDEGLVAPLHQPGWRVRAPQLGVDAEALGAVRDQITGGPAGAIGRRPGSEPGPAQAVAEDFLRNMADVLSGRWAADVRSGRRSPDPQVLGVFEAVIEKLGLAGHPDVSYEQWLTELPGYSRAATGGSLRPGEALAEAGIRHQRAAERDEIARLPTPVLLLNHLLTESARNPESPLVNPATYRSADACRPDTSPAERFDRVHEVFGDPGRSDAGVKAEDFPLPGRLDRKTRPHTAEAAAELDRLAEFAQDQADWANTVVAGLRGLERPPGPADWEQEFWKITDQRTTTTASEAGQDALSEAIDRPRRTRLGEIPRYGDGPIWIPGRQNPVGLPTWARETFAAAGARAPRRFTAEGVTGDILEIRIRLTDGTTALGRRLIRGETAENLAREIRQRRAERTGKLPFGGPALGPGQVFSETSREEERTRILNDAFTQLAAPGEFTAATWAEIAYKLFHAPQRKSGSDAVIRSFMAAAGVHRLGRVPDFPHDIDLLAMVTSQDEFIALIVEYGNITGGIGSHPNTEPVGDATAPGGAIGRRPSEDAAGGADAGRGWAAVESLRRDVFAGHTTIADIGVALQAELRALPGGEDHSVLGFDRVDAEVDIGELRVYAQAVLDICTVFPAHTKRSIVLGRHDFPRHIRTYDSSYPGERQRQIILDLRTGRLRGQPEPLPMEISPVGERRGDSADRARNRWAVRDLLPHLGIPGWEYAGQLVLPTLMESFEQDFAATARPVERQRGPHWDAFDDWQVLQGLGRGDLMHALGREYTVAVGVAAAITEGRAMADSPAGRLYELLAAQDGIEKRPITGHAPMGELREATNAEKLGVPADLVDEFSVIGADADLGDPNAVARVNEAVGDRLRGLLRGVPGHENIKVVGFDSPHLDTDVVKEVARGMVWLMQTYPETDIREVGFGNLSYTDGAKAATLPAHGAVRCYTKSIVFDTIWAENAGEVRKQVRRTVASGLHPESFLLRPVIAYTAHEYMHALGVAGSNDGEMAALEALADLYLAEERGEPTPAGWLAWLRTAIPAYGFDEAGRFIAEESVADGGADVAVRRYVLGPHAEVRAPSLVQHDLLVEAAARNAQHGRWESMLDAHRFRRNESLLQRYRQYDTRIGVAGRAFEAARARVLGAVDTSGSDAYSDRPESPRSSNAGNGDGSRSEESRGGMGDGLIGSRPSAVPPAQRYGPGISDEWSELIEAGTSRLGRNRTIGARLQSVLRALPGHDGVVVKFDDSRLTPEVLAEFARAWVTLFTRYPDVDVPVIEPSVLWEGEAVSAFASDDPRRTRVAGSPAEQGSPKVPALYVNRRFFVKPDVFRAETGRTGTPDDPYGDYFLEHVHGAVAAGELPAMVPDRPAYAVAVLAFAVALDISRDRRAHPAVDELLREAFAGTGRPQHGPEFRRWQLEMLPDAFEWSTGVLDKSKALALGLLSTELPEREEGLLTGLAGLQDADDESAPRSVAATDTDPVPLPEPGNAALMPAMVTDDEWAALSTGHDIATHLREALYAETGRHFEVTGFDSELDLDVLREYARTAFEFRDDLAVYNVPEIAVIDTKKVSGTRSLGYAERAYDEKATPRRYEFEHPDGRPVRLHAMRLVLDRNYAENAENFWRAMTIAADSGYHPDSVRHRPVRAVVLHELGHAADYAGHGVARTLIANALLNHYIAKRLGPATEAGYQQWLQSRLCGYSFHAGGQLNMGEAIAAAFSDVRSRGYDNVGDATRIIYDLTVNAADSSPAGRARRFLDRQRFGAARYHRGTGGMITRRTSRSSTPLVEDTDPHGTGDTIRSSGAGRDASTELIGSRPSEPDKHSVGPAPGDGPRPTPWALERPGSTGSLCNPSEAPLDIPWTPTAERPAAPPLPATPMPTGIPVVSGRRLPSPHLRTVDTAATPAHTGRPSAPPDVTTTPDDVPRQAIGAPITTPPRLASPWHSPGTSPPPAVLTGSGSSIDDGPGTGQSMVVPDDSDPRRSGGAPAEPANPARERDGGNPLFAQEPVRVQRIRDIDEPPIARREGEMRPPMPGERPPADERGWRDRRTQDESELARVLYHRPETRQSVISVIDRLREVLSALHPQATREQIDNAFYTPEETISGGMVLRSVPLDELKRDGNVRELMAAVQNAMWRSRELPNPSGTTLDDGLVRLLNQPDWNERAHRLGLNVDALNRLCETITGGDPDVPIVAAELRQGRNAMSDPGFISIREEITRSGAHRTLREIPDQVRLSLTVQDWALLGMPLSIRELEAIPGGLVAHRKTRLDPELPLPRDTRGHVDVKTLEARLAAEGGAFRNIIPLYRYDEHGRRIRDESGHAVVDRVIAYREEGPVDAATALRLDPHQFAVPLPWRPGAGRFEFETDDEWFRQTAVERGVPVVSGVSGTAARIASKFIWIMPPDISTLDFAGAILSILLPAHHSLYETVGGLALVGLMDAAIFRASDSTVGDLYEAVFDQFGLSGRRGLSESGREYGPGRGPYSHSGTHYAITEPELLPRTGEYDLPDRRIRSIFDEEVRPALLIGRPRRPLEQVEEPVLYVVGGQPGAGKSTLVDRVCDRLADRGGAALIQADELEKFHPAYSRLYRENDFTAHDYLVPTAQKLRNMFEEFLIPLRYNVLLEGGNSDPRRTLARIQRIAESRSRAIMEVIALPREQSDLARLERFVYGRETEGFGRYLTRRTHNRLYLGSSELVRLVESARPISVDTLRISTRTGLLYENHRSSDGQWRDPPRARAALEAERDRAWTPEECWTFEERIAGLSELVRAKVAQHPARWAPLVHEIDELRVLAEPKLSRPAR</sequence>
<dbReference type="PANTHER" id="PTHR30612:SF0">
    <property type="entry name" value="CHLOROPLAST PROTEIN-TRANSPORTING ATPASE"/>
    <property type="match status" value="1"/>
</dbReference>
<dbReference type="Pfam" id="PF06414">
    <property type="entry name" value="Zeta_toxin"/>
    <property type="match status" value="1"/>
</dbReference>
<dbReference type="Pfam" id="PF07517">
    <property type="entry name" value="SecA_DEAD"/>
    <property type="match status" value="1"/>
</dbReference>
<evidence type="ECO:0000256" key="10">
    <source>
        <dbReference type="SAM" id="MobiDB-lite"/>
    </source>
</evidence>
<accession>A0ABW7TL73</accession>
<dbReference type="RefSeq" id="WP_156052209.1">
    <property type="nucleotide sequence ID" value="NZ_JBIRUQ010000001.1"/>
</dbReference>
<comment type="catalytic activity">
    <reaction evidence="9">
        <text>UDP-N-acetyl-alpha-D-glucosamine + ATP = UDP-N-acetyl-alpha-D-glucosamine 3'-phosphate + ADP + H(+)</text>
        <dbReference type="Rhea" id="RHEA:32671"/>
        <dbReference type="ChEBI" id="CHEBI:15378"/>
        <dbReference type="ChEBI" id="CHEBI:30616"/>
        <dbReference type="ChEBI" id="CHEBI:57705"/>
        <dbReference type="ChEBI" id="CHEBI:64353"/>
        <dbReference type="ChEBI" id="CHEBI:456216"/>
        <dbReference type="EC" id="2.7.1.176"/>
    </reaction>
</comment>
<feature type="compositionally biased region" description="Polar residues" evidence="10">
    <location>
        <begin position="2505"/>
        <end position="2521"/>
    </location>
</feature>
<feature type="compositionally biased region" description="Low complexity" evidence="10">
    <location>
        <begin position="373"/>
        <end position="386"/>
    </location>
</feature>
<keyword evidence="3" id="KW-0472">Membrane</keyword>
<keyword evidence="6" id="KW-0653">Protein transport</keyword>
<feature type="region of interest" description="Disordered" evidence="10">
    <location>
        <begin position="4541"/>
        <end position="4565"/>
    </location>
</feature>
<evidence type="ECO:0000259" key="11">
    <source>
        <dbReference type="PROSITE" id="PS51196"/>
    </source>
</evidence>
<dbReference type="InterPro" id="IPR014018">
    <property type="entry name" value="SecA_motor_DEAD"/>
</dbReference>
<feature type="region of interest" description="Disordered" evidence="10">
    <location>
        <begin position="522"/>
        <end position="736"/>
    </location>
</feature>
<feature type="region of interest" description="Disordered" evidence="10">
    <location>
        <begin position="3062"/>
        <end position="3082"/>
    </location>
</feature>
<evidence type="ECO:0000313" key="13">
    <source>
        <dbReference type="Proteomes" id="UP001611263"/>
    </source>
</evidence>
<evidence type="ECO:0000256" key="1">
    <source>
        <dbReference type="ARBA" id="ARBA00009104"/>
    </source>
</evidence>
<dbReference type="EMBL" id="JBIRUQ010000001">
    <property type="protein sequence ID" value="MFI1460369.1"/>
    <property type="molecule type" value="Genomic_DNA"/>
</dbReference>
<feature type="region of interest" description="Disordered" evidence="10">
    <location>
        <begin position="4288"/>
        <end position="4524"/>
    </location>
</feature>
<dbReference type="PROSITE" id="PS51196">
    <property type="entry name" value="SECA_MOTOR_DEAD"/>
    <property type="match status" value="1"/>
</dbReference>
<dbReference type="SUPFAM" id="SSF52540">
    <property type="entry name" value="P-loop containing nucleoside triphosphate hydrolases"/>
    <property type="match status" value="2"/>
</dbReference>
<keyword evidence="4" id="KW-0547">Nucleotide-binding</keyword>
<feature type="region of interest" description="Disordered" evidence="10">
    <location>
        <begin position="1865"/>
        <end position="1960"/>
    </location>
</feature>
<feature type="region of interest" description="Disordered" evidence="10">
    <location>
        <begin position="1594"/>
        <end position="1614"/>
    </location>
</feature>
<feature type="region of interest" description="Disordered" evidence="10">
    <location>
        <begin position="2410"/>
        <end position="2538"/>
    </location>
</feature>
<dbReference type="PANTHER" id="PTHR30612">
    <property type="entry name" value="SECA INNER MEMBRANE COMPONENT OF SEC PROTEIN SECRETION SYSTEM"/>
    <property type="match status" value="1"/>
</dbReference>
<feature type="compositionally biased region" description="Basic and acidic residues" evidence="10">
    <location>
        <begin position="2740"/>
        <end position="2764"/>
    </location>
</feature>
<evidence type="ECO:0000313" key="12">
    <source>
        <dbReference type="EMBL" id="MFI1460369.1"/>
    </source>
</evidence>
<keyword evidence="3" id="KW-1003">Cell membrane</keyword>
<keyword evidence="6" id="KW-0813">Transport</keyword>
<evidence type="ECO:0000256" key="3">
    <source>
        <dbReference type="ARBA" id="ARBA00022475"/>
    </source>
</evidence>
<feature type="region of interest" description="Disordered" evidence="10">
    <location>
        <begin position="2740"/>
        <end position="2767"/>
    </location>
</feature>
<feature type="compositionally biased region" description="Low complexity" evidence="10">
    <location>
        <begin position="403"/>
        <end position="424"/>
    </location>
</feature>
<dbReference type="InterPro" id="IPR027417">
    <property type="entry name" value="P-loop_NTPase"/>
</dbReference>
<feature type="region of interest" description="Disordered" evidence="10">
    <location>
        <begin position="3980"/>
        <end position="4004"/>
    </location>
</feature>
<feature type="compositionally biased region" description="Low complexity" evidence="10">
    <location>
        <begin position="598"/>
        <end position="609"/>
    </location>
</feature>
<evidence type="ECO:0000256" key="5">
    <source>
        <dbReference type="ARBA" id="ARBA00022840"/>
    </source>
</evidence>
<keyword evidence="5" id="KW-0067">ATP-binding</keyword>
<feature type="region of interest" description="Disordered" evidence="10">
    <location>
        <begin position="3667"/>
        <end position="3720"/>
    </location>
</feature>
<dbReference type="EC" id="2.7.1.176" evidence="2"/>
<dbReference type="Gene3D" id="3.40.50.300">
    <property type="entry name" value="P-loop containing nucleotide triphosphate hydrolases"/>
    <property type="match status" value="3"/>
</dbReference>
<feature type="compositionally biased region" description="Low complexity" evidence="10">
    <location>
        <begin position="1932"/>
        <end position="1950"/>
    </location>
</feature>
<feature type="region of interest" description="Disordered" evidence="10">
    <location>
        <begin position="329"/>
        <end position="359"/>
    </location>
</feature>
<dbReference type="Gene3D" id="3.90.1440.10">
    <property type="entry name" value="SecA, preprotein cross-linking domain"/>
    <property type="match status" value="1"/>
</dbReference>
<evidence type="ECO:0000256" key="9">
    <source>
        <dbReference type="ARBA" id="ARBA00048178"/>
    </source>
</evidence>
<feature type="region of interest" description="Disordered" evidence="10">
    <location>
        <begin position="373"/>
        <end position="506"/>
    </location>
</feature>
<proteinExistence type="inferred from homology"/>
<comment type="caution">
    <text evidence="12">The sequence shown here is derived from an EMBL/GenBank/DDBJ whole genome shotgun (WGS) entry which is preliminary data.</text>
</comment>
<reference evidence="12 13" key="1">
    <citation type="submission" date="2024-10" db="EMBL/GenBank/DDBJ databases">
        <title>The Natural Products Discovery Center: Release of the First 8490 Sequenced Strains for Exploring Actinobacteria Biosynthetic Diversity.</title>
        <authorList>
            <person name="Kalkreuter E."/>
            <person name="Kautsar S.A."/>
            <person name="Yang D."/>
            <person name="Bader C.D."/>
            <person name="Teijaro C.N."/>
            <person name="Fluegel L."/>
            <person name="Davis C.M."/>
            <person name="Simpson J.R."/>
            <person name="Lauterbach L."/>
            <person name="Steele A.D."/>
            <person name="Gui C."/>
            <person name="Meng S."/>
            <person name="Li G."/>
            <person name="Viehrig K."/>
            <person name="Ye F."/>
            <person name="Su P."/>
            <person name="Kiefer A.F."/>
            <person name="Nichols A."/>
            <person name="Cepeda A.J."/>
            <person name="Yan W."/>
            <person name="Fan B."/>
            <person name="Jiang Y."/>
            <person name="Adhikari A."/>
            <person name="Zheng C.-J."/>
            <person name="Schuster L."/>
            <person name="Cowan T.M."/>
            <person name="Smanski M.J."/>
            <person name="Chevrette M.G."/>
            <person name="De Carvalho L.P.S."/>
            <person name="Shen B."/>
        </authorList>
    </citation>
    <scope>NUCLEOTIDE SEQUENCE [LARGE SCALE GENOMIC DNA]</scope>
    <source>
        <strain evidence="12 13">NPDC020568</strain>
    </source>
</reference>
<evidence type="ECO:0000256" key="8">
    <source>
        <dbReference type="ARBA" id="ARBA00032897"/>
    </source>
</evidence>
<keyword evidence="13" id="KW-1185">Reference proteome</keyword>
<name>A0ABW7TL73_9NOCA</name>
<feature type="compositionally biased region" description="Basic and acidic residues" evidence="10">
    <location>
        <begin position="4555"/>
        <end position="4565"/>
    </location>
</feature>
<gene>
    <name evidence="12" type="ORF">ACH4WX_06550</name>
</gene>
<dbReference type="InterPro" id="IPR000185">
    <property type="entry name" value="SecA"/>
</dbReference>